<dbReference type="InterPro" id="IPR050327">
    <property type="entry name" value="Proton-linked_MCT"/>
</dbReference>
<dbReference type="SUPFAM" id="SSF103473">
    <property type="entry name" value="MFS general substrate transporter"/>
    <property type="match status" value="1"/>
</dbReference>
<evidence type="ECO:0000256" key="1">
    <source>
        <dbReference type="ARBA" id="ARBA00004141"/>
    </source>
</evidence>
<reference evidence="2" key="1">
    <citation type="submission" date="2015-10" db="EMBL/GenBank/DDBJ databases">
        <title>EvidentialGene: Evidence-directed Construction of Complete mRNA Transcriptomes without Genomes.</title>
        <authorList>
            <person name="Gilbert D.G."/>
        </authorList>
    </citation>
    <scope>NUCLEOTIDE SEQUENCE</scope>
</reference>
<dbReference type="PANTHER" id="PTHR11360">
    <property type="entry name" value="MONOCARBOXYLATE TRANSPORTER"/>
    <property type="match status" value="1"/>
</dbReference>
<evidence type="ECO:0000313" key="2">
    <source>
        <dbReference type="EMBL" id="JAN45422.1"/>
    </source>
</evidence>
<dbReference type="Gene3D" id="1.20.1250.20">
    <property type="entry name" value="MFS general substrate transporter like domains"/>
    <property type="match status" value="1"/>
</dbReference>
<dbReference type="AlphaFoldDB" id="A0A0P6G6J4"/>
<dbReference type="InterPro" id="IPR020846">
    <property type="entry name" value="MFS_dom"/>
</dbReference>
<dbReference type="InterPro" id="IPR011701">
    <property type="entry name" value="MFS"/>
</dbReference>
<dbReference type="InterPro" id="IPR036259">
    <property type="entry name" value="MFS_trans_sf"/>
</dbReference>
<dbReference type="EMBL" id="GDIQ01049315">
    <property type="protein sequence ID" value="JAN45422.1"/>
    <property type="molecule type" value="Transcribed_RNA"/>
</dbReference>
<dbReference type="OrthoDB" id="6499973at2759"/>
<sequence>MDKEKKSAISKDTTKLAASPLTVKPKNVKLVPPDGAWGWVIILATSINLMVLPTTVTCFGVLVPFIIREYDSANIAGVSWIPGIAVAVLNLTGPWVSAMLKIYSHRRLASIGSVTMVVAIIVSSYAGSMLIWYASYGLLLGFGCSLSGVMGLLLLQEYFLKRRHMANGITMAGGSIGQMLIPLIMQSLFDGFGLRGGLLIYSAVVLQGLVASLLFQPSRWHWKLDDTPNVEVELLEKQQEPTPLIRDVETLSALSKSRPTSWTGNVFIKASADIRRVQQMDGDINRMRSRSVASGRGSTHDSDAGPDSRPTSMHVLNYLGSVGSLVSLEPAIAHEMPVTMSLGQMRKQLKTRTQIDKRPKWLQFMPRCPPASSILDLNLIKDPFFIIMSVAMALGRLTYQQFNVLVPSFAQSVGVPPTAAASLVTILAASDTVARLAIPILAGKFSKYITTLTVFLIEFAICGIGSFALAFSTDFVGMVISCIIYGIGVGGITGMQVVVIVQTLGMDKLAAAFGLNLFIGGLIVFPGIIIIGYIQVLTGSFAVCFHIVGGVCIMCCCLWAPLPMMLRRRNANQAMMGKFRCFLRFAG</sequence>
<comment type="subcellular location">
    <subcellularLocation>
        <location evidence="1">Membrane</location>
        <topology evidence="1">Multi-pass membrane protein</topology>
    </subcellularLocation>
</comment>
<accession>A0A0P6G6J4</accession>
<organism evidence="2">
    <name type="scientific">Daphnia magna</name>
    <dbReference type="NCBI Taxonomy" id="35525"/>
    <lineage>
        <taxon>Eukaryota</taxon>
        <taxon>Metazoa</taxon>
        <taxon>Ecdysozoa</taxon>
        <taxon>Arthropoda</taxon>
        <taxon>Crustacea</taxon>
        <taxon>Branchiopoda</taxon>
        <taxon>Diplostraca</taxon>
        <taxon>Cladocera</taxon>
        <taxon>Anomopoda</taxon>
        <taxon>Daphniidae</taxon>
        <taxon>Daphnia</taxon>
    </lineage>
</organism>
<name>A0A0P6G6J4_9CRUS</name>
<dbReference type="PROSITE" id="PS50850">
    <property type="entry name" value="MFS"/>
    <property type="match status" value="1"/>
</dbReference>
<dbReference type="GO" id="GO:0016020">
    <property type="term" value="C:membrane"/>
    <property type="evidence" value="ECO:0007669"/>
    <property type="project" value="UniProtKB-SubCell"/>
</dbReference>
<dbReference type="PANTHER" id="PTHR11360:SF284">
    <property type="entry name" value="EG:103B4.3 PROTEIN-RELATED"/>
    <property type="match status" value="1"/>
</dbReference>
<proteinExistence type="predicted"/>
<dbReference type="Pfam" id="PF07690">
    <property type="entry name" value="MFS_1"/>
    <property type="match status" value="1"/>
</dbReference>
<protein>
    <submittedName>
        <fullName evidence="2">Monocarboxylate transporter</fullName>
    </submittedName>
</protein>
<dbReference type="GO" id="GO:0008028">
    <property type="term" value="F:monocarboxylic acid transmembrane transporter activity"/>
    <property type="evidence" value="ECO:0007669"/>
    <property type="project" value="TreeGrafter"/>
</dbReference>